<keyword evidence="2" id="KW-0378">Hydrolase</keyword>
<protein>
    <submittedName>
        <fullName evidence="7">Superfamily II helicase</fullName>
    </submittedName>
</protein>
<feature type="domain" description="Helicase C-terminal" evidence="6">
    <location>
        <begin position="587"/>
        <end position="788"/>
    </location>
</feature>
<dbReference type="PROSITE" id="PS51194">
    <property type="entry name" value="HELICASE_CTER"/>
    <property type="match status" value="1"/>
</dbReference>
<evidence type="ECO:0000259" key="5">
    <source>
        <dbReference type="PROSITE" id="PS51192"/>
    </source>
</evidence>
<feature type="domain" description="Helicase ATP-binding" evidence="5">
    <location>
        <begin position="313"/>
        <end position="484"/>
    </location>
</feature>
<dbReference type="Pfam" id="PF00271">
    <property type="entry name" value="Helicase_C"/>
    <property type="match status" value="1"/>
</dbReference>
<dbReference type="InterPro" id="IPR050474">
    <property type="entry name" value="Hel308_SKI2-like"/>
</dbReference>
<gene>
    <name evidence="7" type="ORF">I1A_003016</name>
</gene>
<dbReference type="Gene3D" id="3.40.50.300">
    <property type="entry name" value="P-loop containing nucleotide triphosphate hydrolases"/>
    <property type="match status" value="2"/>
</dbReference>
<dbReference type="SMART" id="SM00487">
    <property type="entry name" value="DEXDc"/>
    <property type="match status" value="1"/>
</dbReference>
<dbReference type="GO" id="GO:0005524">
    <property type="term" value="F:ATP binding"/>
    <property type="evidence" value="ECO:0007669"/>
    <property type="project" value="UniProtKB-KW"/>
</dbReference>
<dbReference type="GO" id="GO:0003676">
    <property type="term" value="F:nucleic acid binding"/>
    <property type="evidence" value="ECO:0007669"/>
    <property type="project" value="InterPro"/>
</dbReference>
<keyword evidence="3 7" id="KW-0347">Helicase</keyword>
<dbReference type="OrthoDB" id="9815222at2"/>
<organism evidence="7 8">
    <name type="scientific">Pseudomonas fluorescens R124</name>
    <dbReference type="NCBI Taxonomy" id="743713"/>
    <lineage>
        <taxon>Bacteria</taxon>
        <taxon>Pseudomonadati</taxon>
        <taxon>Pseudomonadota</taxon>
        <taxon>Gammaproteobacteria</taxon>
        <taxon>Pseudomonadales</taxon>
        <taxon>Pseudomonadaceae</taxon>
        <taxon>Pseudomonas</taxon>
    </lineage>
</organism>
<dbReference type="InterPro" id="IPR001650">
    <property type="entry name" value="Helicase_C-like"/>
</dbReference>
<dbReference type="EMBL" id="CM001561">
    <property type="protein sequence ID" value="EJZ58685.1"/>
    <property type="molecule type" value="Genomic_DNA"/>
</dbReference>
<proteinExistence type="predicted"/>
<dbReference type="InterPro" id="IPR014001">
    <property type="entry name" value="Helicase_ATP-bd"/>
</dbReference>
<dbReference type="SMART" id="SM00490">
    <property type="entry name" value="HELICc"/>
    <property type="match status" value="1"/>
</dbReference>
<evidence type="ECO:0000256" key="3">
    <source>
        <dbReference type="ARBA" id="ARBA00022806"/>
    </source>
</evidence>
<accession>A0A7U9CS06</accession>
<dbReference type="InterPro" id="IPR011545">
    <property type="entry name" value="DEAD/DEAH_box_helicase_dom"/>
</dbReference>
<evidence type="ECO:0000313" key="7">
    <source>
        <dbReference type="EMBL" id="EJZ58685.1"/>
    </source>
</evidence>
<dbReference type="PROSITE" id="PS51192">
    <property type="entry name" value="HELICASE_ATP_BIND_1"/>
    <property type="match status" value="1"/>
</dbReference>
<dbReference type="InterPro" id="IPR027417">
    <property type="entry name" value="P-loop_NTPase"/>
</dbReference>
<evidence type="ECO:0000256" key="2">
    <source>
        <dbReference type="ARBA" id="ARBA00022801"/>
    </source>
</evidence>
<evidence type="ECO:0000256" key="1">
    <source>
        <dbReference type="ARBA" id="ARBA00022741"/>
    </source>
</evidence>
<evidence type="ECO:0000256" key="4">
    <source>
        <dbReference type="ARBA" id="ARBA00022840"/>
    </source>
</evidence>
<dbReference type="Proteomes" id="UP000006045">
    <property type="component" value="Chromosome"/>
</dbReference>
<dbReference type="RefSeq" id="WP_003225645.1">
    <property type="nucleotide sequence ID" value="NZ_CM001561.1"/>
</dbReference>
<name>A0A7U9CS06_PSEFL</name>
<dbReference type="PANTHER" id="PTHR47961:SF8">
    <property type="entry name" value="DEXH-BOX ATP-DEPENDENT RNA HELICASE DEXH15 CHLOROPLASTIC"/>
    <property type="match status" value="1"/>
</dbReference>
<dbReference type="GO" id="GO:0016787">
    <property type="term" value="F:hydrolase activity"/>
    <property type="evidence" value="ECO:0007669"/>
    <property type="project" value="UniProtKB-KW"/>
</dbReference>
<keyword evidence="1" id="KW-0547">Nucleotide-binding</keyword>
<dbReference type="AlphaFoldDB" id="A0A7U9CS06"/>
<dbReference type="SUPFAM" id="SSF52540">
    <property type="entry name" value="P-loop containing nucleoside triphosphate hydrolases"/>
    <property type="match status" value="1"/>
</dbReference>
<evidence type="ECO:0000259" key="6">
    <source>
        <dbReference type="PROSITE" id="PS51194"/>
    </source>
</evidence>
<keyword evidence="4" id="KW-0067">ATP-binding</keyword>
<dbReference type="Pfam" id="PF00270">
    <property type="entry name" value="DEAD"/>
    <property type="match status" value="1"/>
</dbReference>
<sequence>MFDNDTVELINSAPKLEGLDLVELPKQLTEAYASIVSARVCLREGAEQPGLPDEVVEIVKRMTRLAFSHEAIVSASDDMENRAAAAFVAGSAHHVILLAQELLEEKIKFSTLSAFGVSPEVSATLLFLIAEASSDAAETAKNIAVGPESTIESALLKSIYYLANGHLLKILTLSVPGPPPSRNANGMREAVDSLYCMLLHGVRAMAASLLGTSDEFDLIDHESKVIFERVKKLCVEEIDGLVGFSNHPVHNVFPGPLHLASLLAMVADHLIPSGVINVVPPRGISAPKWLSMKQGIASIRPYLWRNHRQAISAGYLEVGVSSVISFPTGAGKSTLSELKIATALLRNVKVVFLAPTLSLVDQTTRALANTFPNADVRREILDELLFDLESDVLPAISVMTPERCLAMLSFDPDVFSSVGLLVFDECHLLHPRDADHSRRSIDSMLCLLNFTSVAPNADLLLLSAMMKNSDEIAGWISELTKRSCLPMSLTWKPTRQVRGCVVYAGDEISELKKRLRVVRAEVANINAPAYLKRELRVQPFGFFCLNQTWHSARRKDYALMPVLSEKVQLSTGTVPSGSWYLTPNGNQVSATIAASTARQKIKTLVFTQTIPLANSASKTIAGALEAPGCTLTVDEARLYEIVVDEFGGGEHIYVEVSVEGKLMSSSACHHGLLLAMERQLHESLFKRVDGLNVLVATSTLAQGMNLPSEVVIISGDSRFDQEADAMQRLEAHELLNAAGRAGRAGDSSYGFVLVVPSKVVNFNNSTNQIHNHWMDLRSIFSQSDQCLNIDDPLTVILDQIHSEVLPLSSVAKYFLGRLPVDNEDHNEGGDVLARAAINRSFSAFRARKKGDQQWIASRIESAISSRNADLDISKRPTWADRLAAASGISVAIIRELGVPLSGSVNHWATSDAWYQWLRDWLKDRPALLPTLIRKETLEVFLGKGYKKLTDDVSRGKYAAKLLFPLLELWMAGHTLASIEISAGTSIDKVGKCEVAREFVLRIIPELSYIFGLPNQIFRAIAADRDESIESPVGLNCLSLCVKEGLDSVEKVALREVSKKRLARRELHRKYQGIEIYAGLLKQGESFGDVLSRVSQALKVIDL</sequence>
<evidence type="ECO:0000313" key="8">
    <source>
        <dbReference type="Proteomes" id="UP000006045"/>
    </source>
</evidence>
<reference evidence="7 8" key="1">
    <citation type="submission" date="2012-08" db="EMBL/GenBank/DDBJ databases">
        <title>The genome of cave-isolated P. fluorescens strain R124 demonstrates phenotypic adaptation to the mineral environment.</title>
        <authorList>
            <person name="Barton M.D."/>
            <person name="Petronio M."/>
            <person name="Giarrizzo J.G."/>
            <person name="Bowling B.V."/>
            <person name="Barton H.A."/>
        </authorList>
    </citation>
    <scope>NUCLEOTIDE SEQUENCE [LARGE SCALE GENOMIC DNA]</scope>
    <source>
        <strain evidence="7 8">R124</strain>
    </source>
</reference>
<dbReference type="PANTHER" id="PTHR47961">
    <property type="entry name" value="DNA POLYMERASE THETA, PUTATIVE (AFU_ORTHOLOGUE AFUA_1G05260)-RELATED"/>
    <property type="match status" value="1"/>
</dbReference>
<dbReference type="GO" id="GO:0004386">
    <property type="term" value="F:helicase activity"/>
    <property type="evidence" value="ECO:0007669"/>
    <property type="project" value="UniProtKB-KW"/>
</dbReference>